<evidence type="ECO:0000256" key="2">
    <source>
        <dbReference type="ARBA" id="ARBA00024195"/>
    </source>
</evidence>
<keyword evidence="1" id="KW-1015">Disulfide bond</keyword>
<dbReference type="SUPFAM" id="SSF50494">
    <property type="entry name" value="Trypsin-like serine proteases"/>
    <property type="match status" value="1"/>
</dbReference>
<dbReference type="Gene3D" id="2.40.10.10">
    <property type="entry name" value="Trypsin-like serine proteases"/>
    <property type="match status" value="1"/>
</dbReference>
<feature type="non-terminal residue" evidence="4">
    <location>
        <position position="1"/>
    </location>
</feature>
<name>A0A820NEE2_9BILA</name>
<dbReference type="Proteomes" id="UP000663836">
    <property type="component" value="Unassembled WGS sequence"/>
</dbReference>
<evidence type="ECO:0000313" key="5">
    <source>
        <dbReference type="Proteomes" id="UP000663836"/>
    </source>
</evidence>
<dbReference type="AlphaFoldDB" id="A0A820NEE2"/>
<evidence type="ECO:0000259" key="3">
    <source>
        <dbReference type="Pfam" id="PF00089"/>
    </source>
</evidence>
<comment type="caution">
    <text evidence="4">The sequence shown here is derived from an EMBL/GenBank/DDBJ whole genome shotgun (WGS) entry which is preliminary data.</text>
</comment>
<sequence>DYSNYRQNFYARVGAHNRLTSGQLIPVAELIIHPTYDEPRSTDDIGIIRLASPITFSQNIQPICLVDSIGEPPLDTTVYVAVLVNTVGKACRPHPIA</sequence>
<dbReference type="GO" id="GO:0004252">
    <property type="term" value="F:serine-type endopeptidase activity"/>
    <property type="evidence" value="ECO:0007669"/>
    <property type="project" value="InterPro"/>
</dbReference>
<gene>
    <name evidence="4" type="ORF">JBS370_LOCUS43042</name>
</gene>
<evidence type="ECO:0000313" key="4">
    <source>
        <dbReference type="EMBL" id="CAF4387218.1"/>
    </source>
</evidence>
<comment type="similarity">
    <text evidence="2">Belongs to the peptidase S1 family. CLIP subfamily.</text>
</comment>
<dbReference type="InterPro" id="IPR001254">
    <property type="entry name" value="Trypsin_dom"/>
</dbReference>
<accession>A0A820NEE2</accession>
<reference evidence="4" key="1">
    <citation type="submission" date="2021-02" db="EMBL/GenBank/DDBJ databases">
        <authorList>
            <person name="Nowell W R."/>
        </authorList>
    </citation>
    <scope>NUCLEOTIDE SEQUENCE</scope>
</reference>
<dbReference type="EMBL" id="CAJOBD010062376">
    <property type="protein sequence ID" value="CAF4387218.1"/>
    <property type="molecule type" value="Genomic_DNA"/>
</dbReference>
<dbReference type="GO" id="GO:0006508">
    <property type="term" value="P:proteolysis"/>
    <property type="evidence" value="ECO:0007669"/>
    <property type="project" value="InterPro"/>
</dbReference>
<dbReference type="InterPro" id="IPR051487">
    <property type="entry name" value="Ser/Thr_Proteases_Immune/Dev"/>
</dbReference>
<feature type="domain" description="Peptidase S1" evidence="3">
    <location>
        <begin position="7"/>
        <end position="81"/>
    </location>
</feature>
<dbReference type="InterPro" id="IPR043504">
    <property type="entry name" value="Peptidase_S1_PA_chymotrypsin"/>
</dbReference>
<protein>
    <recommendedName>
        <fullName evidence="3">Peptidase S1 domain-containing protein</fullName>
    </recommendedName>
</protein>
<proteinExistence type="inferred from homology"/>
<dbReference type="InterPro" id="IPR009003">
    <property type="entry name" value="Peptidase_S1_PA"/>
</dbReference>
<evidence type="ECO:0000256" key="1">
    <source>
        <dbReference type="ARBA" id="ARBA00023157"/>
    </source>
</evidence>
<dbReference type="PANTHER" id="PTHR24256">
    <property type="entry name" value="TRYPTASE-RELATED"/>
    <property type="match status" value="1"/>
</dbReference>
<dbReference type="Pfam" id="PF00089">
    <property type="entry name" value="Trypsin"/>
    <property type="match status" value="1"/>
</dbReference>
<organism evidence="4 5">
    <name type="scientific">Rotaria sordida</name>
    <dbReference type="NCBI Taxonomy" id="392033"/>
    <lineage>
        <taxon>Eukaryota</taxon>
        <taxon>Metazoa</taxon>
        <taxon>Spiralia</taxon>
        <taxon>Gnathifera</taxon>
        <taxon>Rotifera</taxon>
        <taxon>Eurotatoria</taxon>
        <taxon>Bdelloidea</taxon>
        <taxon>Philodinida</taxon>
        <taxon>Philodinidae</taxon>
        <taxon>Rotaria</taxon>
    </lineage>
</organism>